<evidence type="ECO:0000256" key="1">
    <source>
        <dbReference type="ARBA" id="ARBA00001974"/>
    </source>
</evidence>
<dbReference type="Gene3D" id="3.30.9.10">
    <property type="entry name" value="D-Amino Acid Oxidase, subunit A, domain 2"/>
    <property type="match status" value="1"/>
</dbReference>
<comment type="similarity">
    <text evidence="5">Belongs to the L2HGDH family.</text>
</comment>
<evidence type="ECO:0000256" key="3">
    <source>
        <dbReference type="ARBA" id="ARBA00022827"/>
    </source>
</evidence>
<keyword evidence="8" id="KW-1185">Reference proteome</keyword>
<reference evidence="7 8" key="1">
    <citation type="journal article" date="2014" name="Int. J. Syst. Evol. Microbiol.">
        <title>Streptomyces hoynatensis sp. nov., isolated from deep marine sediment.</title>
        <authorList>
            <person name="Veyisoglu A."/>
            <person name="Sahin N."/>
        </authorList>
    </citation>
    <scope>NUCLEOTIDE SEQUENCE [LARGE SCALE GENOMIC DNA]</scope>
    <source>
        <strain evidence="7 8">KCTC 29097</strain>
    </source>
</reference>
<comment type="caution">
    <text evidence="7">The sequence shown here is derived from an EMBL/GenBank/DDBJ whole genome shotgun (WGS) entry which is preliminary data.</text>
</comment>
<keyword evidence="4" id="KW-0560">Oxidoreductase</keyword>
<dbReference type="PANTHER" id="PTHR43104">
    <property type="entry name" value="L-2-HYDROXYGLUTARATE DEHYDROGENASE, MITOCHONDRIAL"/>
    <property type="match status" value="1"/>
</dbReference>
<gene>
    <name evidence="7" type="ORF">D7294_08820</name>
</gene>
<dbReference type="Gene3D" id="3.50.50.60">
    <property type="entry name" value="FAD/NAD(P)-binding domain"/>
    <property type="match status" value="1"/>
</dbReference>
<dbReference type="NCBIfam" id="NF008726">
    <property type="entry name" value="PRK11728.1"/>
    <property type="match status" value="1"/>
</dbReference>
<keyword evidence="2" id="KW-0285">Flavoprotein</keyword>
<dbReference type="InterPro" id="IPR036188">
    <property type="entry name" value="FAD/NAD-bd_sf"/>
</dbReference>
<organism evidence="7 8">
    <name type="scientific">Streptomyces hoynatensis</name>
    <dbReference type="NCBI Taxonomy" id="1141874"/>
    <lineage>
        <taxon>Bacteria</taxon>
        <taxon>Bacillati</taxon>
        <taxon>Actinomycetota</taxon>
        <taxon>Actinomycetes</taxon>
        <taxon>Kitasatosporales</taxon>
        <taxon>Streptomycetaceae</taxon>
        <taxon>Streptomyces</taxon>
    </lineage>
</organism>
<protein>
    <submittedName>
        <fullName evidence="7">L-2-hydroxyglutarate oxidase</fullName>
    </submittedName>
</protein>
<sequence length="399" mass="43002">MADEVTGIVGAGIIGLAIGRELTLRRPGTRILVLEKEDRVAVHQTGHNSGVVHAGLYYPPGSLKARLCTRGRALLREYCAERALPYRECGKLVVAVREEEVARLDALGERARANAVPGLRRVGAAGIREIEPHAAGLAALHSPHTAITDYPAVARSFAEDIAAGGGEVRLGFPVTGIARQGGRLRLRSGERELRVDELIVCAGLHTDAVARLAGDGPQPRIIPFRGEYLRVAPAKAPLVRGLIYPVPDPRYPFLGVHFTRRVSGEVEVGPNAVLGLAREGYRRSDLRLADLRSLAAWPGTWRMARRHWRTGVRELRGSLSARAYMREARAYVPAIGAADVARAGAGVRAQALDRDGTLVDDFRIHRFGRVTAVRNAPSPAATSSMAIAEHVVDLVLGGH</sequence>
<dbReference type="PANTHER" id="PTHR43104:SF2">
    <property type="entry name" value="L-2-HYDROXYGLUTARATE DEHYDROGENASE, MITOCHONDRIAL"/>
    <property type="match status" value="1"/>
</dbReference>
<feature type="domain" description="FAD dependent oxidoreductase" evidence="6">
    <location>
        <begin position="8"/>
        <end position="394"/>
    </location>
</feature>
<dbReference type="Proteomes" id="UP000272474">
    <property type="component" value="Unassembled WGS sequence"/>
</dbReference>
<keyword evidence="3" id="KW-0274">FAD</keyword>
<dbReference type="GO" id="GO:0047545">
    <property type="term" value="F:(S)-2-hydroxyglutarate dehydrogenase activity"/>
    <property type="evidence" value="ECO:0007669"/>
    <property type="project" value="TreeGrafter"/>
</dbReference>
<dbReference type="SUPFAM" id="SSF51905">
    <property type="entry name" value="FAD/NAD(P)-binding domain"/>
    <property type="match status" value="1"/>
</dbReference>
<accession>A0A3A9Z680</accession>
<proteinExistence type="inferred from homology"/>
<dbReference type="InterPro" id="IPR006076">
    <property type="entry name" value="FAD-dep_OxRdtase"/>
</dbReference>
<evidence type="ECO:0000256" key="2">
    <source>
        <dbReference type="ARBA" id="ARBA00022630"/>
    </source>
</evidence>
<evidence type="ECO:0000256" key="5">
    <source>
        <dbReference type="ARBA" id="ARBA00037941"/>
    </source>
</evidence>
<dbReference type="AlphaFoldDB" id="A0A3A9Z680"/>
<dbReference type="OrthoDB" id="9801699at2"/>
<evidence type="ECO:0000313" key="8">
    <source>
        <dbReference type="Proteomes" id="UP000272474"/>
    </source>
</evidence>
<dbReference type="Pfam" id="PF01266">
    <property type="entry name" value="DAO"/>
    <property type="match status" value="1"/>
</dbReference>
<evidence type="ECO:0000313" key="7">
    <source>
        <dbReference type="EMBL" id="RKN43808.1"/>
    </source>
</evidence>
<evidence type="ECO:0000256" key="4">
    <source>
        <dbReference type="ARBA" id="ARBA00023002"/>
    </source>
</evidence>
<evidence type="ECO:0000259" key="6">
    <source>
        <dbReference type="Pfam" id="PF01266"/>
    </source>
</evidence>
<name>A0A3A9Z680_9ACTN</name>
<dbReference type="RefSeq" id="WP_120677364.1">
    <property type="nucleotide sequence ID" value="NZ_RBAL01000004.1"/>
</dbReference>
<comment type="cofactor">
    <cofactor evidence="1">
        <name>FAD</name>
        <dbReference type="ChEBI" id="CHEBI:57692"/>
    </cofactor>
</comment>
<dbReference type="EMBL" id="RBAL01000004">
    <property type="protein sequence ID" value="RKN43808.1"/>
    <property type="molecule type" value="Genomic_DNA"/>
</dbReference>